<dbReference type="Proteomes" id="UP000001312">
    <property type="component" value="Unassembled WGS sequence"/>
</dbReference>
<dbReference type="InParanoid" id="A7ESP4"/>
<protein>
    <submittedName>
        <fullName evidence="2">Uncharacterized protein</fullName>
    </submittedName>
</protein>
<organism evidence="2 3">
    <name type="scientific">Sclerotinia sclerotiorum (strain ATCC 18683 / 1980 / Ss-1)</name>
    <name type="common">White mold</name>
    <name type="synonym">Whetzelinia sclerotiorum</name>
    <dbReference type="NCBI Taxonomy" id="665079"/>
    <lineage>
        <taxon>Eukaryota</taxon>
        <taxon>Fungi</taxon>
        <taxon>Dikarya</taxon>
        <taxon>Ascomycota</taxon>
        <taxon>Pezizomycotina</taxon>
        <taxon>Leotiomycetes</taxon>
        <taxon>Helotiales</taxon>
        <taxon>Sclerotiniaceae</taxon>
        <taxon>Sclerotinia</taxon>
    </lineage>
</organism>
<dbReference type="AlphaFoldDB" id="A7ESP4"/>
<evidence type="ECO:0000256" key="1">
    <source>
        <dbReference type="SAM" id="MobiDB-lite"/>
    </source>
</evidence>
<dbReference type="RefSeq" id="XP_001590609.1">
    <property type="nucleotide sequence ID" value="XM_001590559.1"/>
</dbReference>
<accession>A7ESP4</accession>
<evidence type="ECO:0000313" key="3">
    <source>
        <dbReference type="Proteomes" id="UP000001312"/>
    </source>
</evidence>
<dbReference type="GeneID" id="5486794"/>
<dbReference type="HOGENOM" id="CLU_2347974_0_0_1"/>
<name>A7ESP4_SCLS1</name>
<sequence length="97" mass="11232">MMPSQFLTSRYDNRRIIDAEVNQVHILVDERDKRFSRDKNGPRDNDSLPESIQTSFVRSTESLTYDWLEVSPVRSILVQCCVEKDYIIGPIKTTGIP</sequence>
<dbReference type="KEGG" id="ssl:SS1G_08349"/>
<feature type="region of interest" description="Disordered" evidence="1">
    <location>
        <begin position="32"/>
        <end position="52"/>
    </location>
</feature>
<keyword evidence="3" id="KW-1185">Reference proteome</keyword>
<gene>
    <name evidence="2" type="ORF">SS1G_08349</name>
</gene>
<proteinExistence type="predicted"/>
<feature type="compositionally biased region" description="Basic and acidic residues" evidence="1">
    <location>
        <begin position="32"/>
        <end position="46"/>
    </location>
</feature>
<dbReference type="EMBL" id="CH476631">
    <property type="protein sequence ID" value="EDN92486.1"/>
    <property type="molecule type" value="Genomic_DNA"/>
</dbReference>
<evidence type="ECO:0000313" key="2">
    <source>
        <dbReference type="EMBL" id="EDN92486.1"/>
    </source>
</evidence>
<reference evidence="3" key="1">
    <citation type="journal article" date="2011" name="PLoS Genet.">
        <title>Genomic analysis of the necrotrophic fungal pathogens Sclerotinia sclerotiorum and Botrytis cinerea.</title>
        <authorList>
            <person name="Amselem J."/>
            <person name="Cuomo C.A."/>
            <person name="van Kan J.A."/>
            <person name="Viaud M."/>
            <person name="Benito E.P."/>
            <person name="Couloux A."/>
            <person name="Coutinho P.M."/>
            <person name="de Vries R.P."/>
            <person name="Dyer P.S."/>
            <person name="Fillinger S."/>
            <person name="Fournier E."/>
            <person name="Gout L."/>
            <person name="Hahn M."/>
            <person name="Kohn L."/>
            <person name="Lapalu N."/>
            <person name="Plummer K.M."/>
            <person name="Pradier J.M."/>
            <person name="Quevillon E."/>
            <person name="Sharon A."/>
            <person name="Simon A."/>
            <person name="ten Have A."/>
            <person name="Tudzynski B."/>
            <person name="Tudzynski P."/>
            <person name="Wincker P."/>
            <person name="Andrew M."/>
            <person name="Anthouard V."/>
            <person name="Beever R.E."/>
            <person name="Beffa R."/>
            <person name="Benoit I."/>
            <person name="Bouzid O."/>
            <person name="Brault B."/>
            <person name="Chen Z."/>
            <person name="Choquer M."/>
            <person name="Collemare J."/>
            <person name="Cotton P."/>
            <person name="Danchin E.G."/>
            <person name="Da Silva C."/>
            <person name="Gautier A."/>
            <person name="Giraud C."/>
            <person name="Giraud T."/>
            <person name="Gonzalez C."/>
            <person name="Grossetete S."/>
            <person name="Guldener U."/>
            <person name="Henrissat B."/>
            <person name="Howlett B.J."/>
            <person name="Kodira C."/>
            <person name="Kretschmer M."/>
            <person name="Lappartient A."/>
            <person name="Leroch M."/>
            <person name="Levis C."/>
            <person name="Mauceli E."/>
            <person name="Neuveglise C."/>
            <person name="Oeser B."/>
            <person name="Pearson M."/>
            <person name="Poulain J."/>
            <person name="Poussereau N."/>
            <person name="Quesneville H."/>
            <person name="Rascle C."/>
            <person name="Schumacher J."/>
            <person name="Segurens B."/>
            <person name="Sexton A."/>
            <person name="Silva E."/>
            <person name="Sirven C."/>
            <person name="Soanes D.M."/>
            <person name="Talbot N.J."/>
            <person name="Templeton M."/>
            <person name="Yandava C."/>
            <person name="Yarden O."/>
            <person name="Zeng Q."/>
            <person name="Rollins J.A."/>
            <person name="Lebrun M.H."/>
            <person name="Dickman M."/>
        </authorList>
    </citation>
    <scope>NUCLEOTIDE SEQUENCE [LARGE SCALE GENOMIC DNA]</scope>
    <source>
        <strain evidence="3">ATCC 18683 / 1980 / Ss-1</strain>
    </source>
</reference>